<evidence type="ECO:0000256" key="4">
    <source>
        <dbReference type="ARBA" id="ARBA00023125"/>
    </source>
</evidence>
<keyword evidence="3" id="KW-0779">Telomere</keyword>
<keyword evidence="2" id="KW-0158">Chromosome</keyword>
<gene>
    <name evidence="6" type="ORF">VITISV_014374</name>
</gene>
<dbReference type="GO" id="GO:0000781">
    <property type="term" value="C:chromosome, telomeric region"/>
    <property type="evidence" value="ECO:0007669"/>
    <property type="project" value="UniProtKB-SubCell"/>
</dbReference>
<dbReference type="SMART" id="SM00976">
    <property type="entry name" value="Telo_bind"/>
    <property type="match status" value="1"/>
</dbReference>
<feature type="domain" description="Telomeric single stranded DNA binding POT1/Cdc13" evidence="5">
    <location>
        <begin position="93"/>
        <end position="253"/>
    </location>
</feature>
<evidence type="ECO:0000256" key="2">
    <source>
        <dbReference type="ARBA" id="ARBA00022454"/>
    </source>
</evidence>
<dbReference type="Gene3D" id="2.40.50.140">
    <property type="entry name" value="Nucleic acid-binding proteins"/>
    <property type="match status" value="1"/>
</dbReference>
<dbReference type="PANTHER" id="PTHR14513">
    <property type="entry name" value="PROTECTION OF TELOMERES 1"/>
    <property type="match status" value="1"/>
</dbReference>
<dbReference type="ExpressionAtlas" id="A5AXJ1">
    <property type="expression patterns" value="baseline and differential"/>
</dbReference>
<protein>
    <recommendedName>
        <fullName evidence="5">Telomeric single stranded DNA binding POT1/Cdc13 domain-containing protein</fullName>
    </recommendedName>
</protein>
<dbReference type="InterPro" id="IPR012340">
    <property type="entry name" value="NA-bd_OB-fold"/>
</dbReference>
<dbReference type="Pfam" id="PF02765">
    <property type="entry name" value="POT1"/>
    <property type="match status" value="1"/>
</dbReference>
<comment type="subcellular location">
    <subcellularLocation>
        <location evidence="1">Chromosome</location>
        <location evidence="1">Telomere</location>
    </subcellularLocation>
</comment>
<evidence type="ECO:0000259" key="5">
    <source>
        <dbReference type="SMART" id="SM00976"/>
    </source>
</evidence>
<reference evidence="6" key="1">
    <citation type="journal article" date="2007" name="PLoS ONE">
        <title>The first genome sequence of an elite grapevine cultivar (Pinot noir Vitis vinifera L.): coping with a highly heterozygous genome.</title>
        <authorList>
            <person name="Velasco R."/>
            <person name="Zharkikh A."/>
            <person name="Troggio M."/>
            <person name="Cartwright D.A."/>
            <person name="Cestaro A."/>
            <person name="Pruss D."/>
            <person name="Pindo M."/>
            <person name="FitzGerald L.M."/>
            <person name="Vezzulli S."/>
            <person name="Reid J."/>
            <person name="Malacarne G."/>
            <person name="Iliev D."/>
            <person name="Coppola G."/>
            <person name="Wardell B."/>
            <person name="Micheletti D."/>
            <person name="Macalma T."/>
            <person name="Facci M."/>
            <person name="Mitchell J.T."/>
            <person name="Perazzolli M."/>
            <person name="Eldredge G."/>
            <person name="Gatto P."/>
            <person name="Oyzerski R."/>
            <person name="Moretto M."/>
            <person name="Gutin N."/>
            <person name="Stefanini M."/>
            <person name="Chen Y."/>
            <person name="Segala C."/>
            <person name="Davenport C."/>
            <person name="Dematte L."/>
            <person name="Mraz A."/>
            <person name="Battilana J."/>
            <person name="Stormo K."/>
            <person name="Costa F."/>
            <person name="Tao Q."/>
            <person name="Si-Ammour A."/>
            <person name="Harkins T."/>
            <person name="Lackey A."/>
            <person name="Perbost C."/>
            <person name="Taillon B."/>
            <person name="Stella A."/>
            <person name="Solovyev V."/>
            <person name="Fawcett J.A."/>
            <person name="Sterck L."/>
            <person name="Vandepoele K."/>
            <person name="Grando S.M."/>
            <person name="Toppo S."/>
            <person name="Moser C."/>
            <person name="Lanchbury J."/>
            <person name="Bogden R."/>
            <person name="Skolnick M."/>
            <person name="Sgaramella V."/>
            <person name="Bhatnagar S.K."/>
            <person name="Fontana P."/>
            <person name="Gutin A."/>
            <person name="Van de Peer Y."/>
            <person name="Salamini F."/>
            <person name="Viola R."/>
        </authorList>
    </citation>
    <scope>NUCLEOTIDE SEQUENCE</scope>
</reference>
<dbReference type="AlphaFoldDB" id="A5AXJ1"/>
<accession>A5AXJ1</accession>
<name>A5AXJ1_VITVI</name>
<dbReference type="SUPFAM" id="SSF50249">
    <property type="entry name" value="Nucleic acid-binding proteins"/>
    <property type="match status" value="1"/>
</dbReference>
<dbReference type="InterPro" id="IPR011564">
    <property type="entry name" value="Telomer_end-bd_POT1/Cdc13"/>
</dbReference>
<keyword evidence="4" id="KW-0238">DNA-binding</keyword>
<evidence type="ECO:0000256" key="3">
    <source>
        <dbReference type="ARBA" id="ARBA00022895"/>
    </source>
</evidence>
<dbReference type="GO" id="GO:0000723">
    <property type="term" value="P:telomere maintenance"/>
    <property type="evidence" value="ECO:0007669"/>
    <property type="project" value="InterPro"/>
</dbReference>
<evidence type="ECO:0000256" key="1">
    <source>
        <dbReference type="ARBA" id="ARBA00004574"/>
    </source>
</evidence>
<dbReference type="PANTHER" id="PTHR14513:SF0">
    <property type="entry name" value="PROTECTION OF TELOMERES PROTEIN 1"/>
    <property type="match status" value="1"/>
</dbReference>
<evidence type="ECO:0000313" key="6">
    <source>
        <dbReference type="EMBL" id="CAN69473.1"/>
    </source>
</evidence>
<dbReference type="InterPro" id="IPR028389">
    <property type="entry name" value="POT1"/>
</dbReference>
<proteinExistence type="predicted"/>
<sequence length="265" mass="29488">MGGEDDYRFMAIEDAMASLNQKVNIIGVVVEMGMPKRSKGTGYIRHYVCIPKNSYGVAVILMKNPLSDGEVVRCGVLRLIMRCILGRHVLGGVVPIRDLVSSSTPTTDDILIYSVLVVVDAINTPRTCLNILDGPMLICDSEMDSIVVKPQIFISSQLKIRFDTSSGISVNVFAENMEKLPHVESAGDIIQFSHVVMKTHGQDVNAVFNKKFSSFAIFEGKYGEDFSPYQVSSNFRSRDQDKKFVKDLRKWLADSEIDKGISMIH</sequence>
<organism evidence="6">
    <name type="scientific">Vitis vinifera</name>
    <name type="common">Grape</name>
    <dbReference type="NCBI Taxonomy" id="29760"/>
    <lineage>
        <taxon>Eukaryota</taxon>
        <taxon>Viridiplantae</taxon>
        <taxon>Streptophyta</taxon>
        <taxon>Embryophyta</taxon>
        <taxon>Tracheophyta</taxon>
        <taxon>Spermatophyta</taxon>
        <taxon>Magnoliopsida</taxon>
        <taxon>eudicotyledons</taxon>
        <taxon>Gunneridae</taxon>
        <taxon>Pentapetalae</taxon>
        <taxon>rosids</taxon>
        <taxon>Vitales</taxon>
        <taxon>Vitaceae</taxon>
        <taxon>Viteae</taxon>
        <taxon>Vitis</taxon>
    </lineage>
</organism>
<dbReference type="GO" id="GO:0043047">
    <property type="term" value="F:single-stranded telomeric DNA binding"/>
    <property type="evidence" value="ECO:0007669"/>
    <property type="project" value="InterPro"/>
</dbReference>
<dbReference type="EMBL" id="AM439246">
    <property type="protein sequence ID" value="CAN69473.1"/>
    <property type="molecule type" value="Genomic_DNA"/>
</dbReference>